<keyword evidence="7 13" id="KW-0808">Transferase</keyword>
<dbReference type="UniPathway" id="UPA00077">
    <property type="reaction ID" value="UER00156"/>
</dbReference>
<dbReference type="NCBIfam" id="TIGR01496">
    <property type="entry name" value="DHPS"/>
    <property type="match status" value="1"/>
</dbReference>
<keyword evidence="10 13" id="KW-0289">Folate biosynthesis</keyword>
<feature type="domain" description="Pterin-binding" evidence="14">
    <location>
        <begin position="27"/>
        <end position="274"/>
    </location>
</feature>
<dbReference type="CDD" id="cd00739">
    <property type="entry name" value="DHPS"/>
    <property type="match status" value="1"/>
</dbReference>
<evidence type="ECO:0000256" key="10">
    <source>
        <dbReference type="ARBA" id="ARBA00022909"/>
    </source>
</evidence>
<accession>A0A1T4MIE0</accession>
<evidence type="ECO:0000256" key="6">
    <source>
        <dbReference type="ARBA" id="ARBA00016919"/>
    </source>
</evidence>
<dbReference type="OrthoDB" id="9811744at2"/>
<evidence type="ECO:0000256" key="4">
    <source>
        <dbReference type="ARBA" id="ARBA00009503"/>
    </source>
</evidence>
<gene>
    <name evidence="15" type="ORF">SAMN02745973_01343</name>
</gene>
<dbReference type="SUPFAM" id="SSF51717">
    <property type="entry name" value="Dihydropteroate synthetase-like"/>
    <property type="match status" value="1"/>
</dbReference>
<dbReference type="GO" id="GO:0046654">
    <property type="term" value="P:tetrahydrofolate biosynthetic process"/>
    <property type="evidence" value="ECO:0007669"/>
    <property type="project" value="UniProtKB-UniPathway"/>
</dbReference>
<dbReference type="PANTHER" id="PTHR20941:SF1">
    <property type="entry name" value="FOLIC ACID SYNTHESIS PROTEIN FOL1"/>
    <property type="match status" value="1"/>
</dbReference>
<sequence>MRNIGFQLHRKSSLNCGQYQLNLGTKTYIMGILNVTPDSFSDGGKFIDLEKAVHHAKKMVEEGADIIDIGGESTRPGAKEIDAKQELSRVLPVVKRLVKEIDVPLSVDTYKAEVAEKVLEAGAHMINDIWGMQRDCHMASVIHKFDVPIIIMHNQKGTEYKKDLLEEICEFFKKSIDIAIKSGVKRENIILDPGIGFGKTPEQNMLVLSRLGELNDLGYPLLLGTSRKSMIGKILDVCTKERIEGTIATTVMGIIQGIDIVRVHDVKENSKAAKVTDAIVRRI</sequence>
<evidence type="ECO:0000313" key="15">
    <source>
        <dbReference type="EMBL" id="SJZ66631.1"/>
    </source>
</evidence>
<reference evidence="15 16" key="1">
    <citation type="submission" date="2017-02" db="EMBL/GenBank/DDBJ databases">
        <authorList>
            <person name="Peterson S.W."/>
        </authorList>
    </citation>
    <scope>NUCLEOTIDE SEQUENCE [LARGE SCALE GENOMIC DNA]</scope>
    <source>
        <strain evidence="15 16">DSM 15102</strain>
    </source>
</reference>
<evidence type="ECO:0000256" key="12">
    <source>
        <dbReference type="ARBA" id="ARBA00053449"/>
    </source>
</evidence>
<dbReference type="PROSITE" id="PS00792">
    <property type="entry name" value="DHPS_1"/>
    <property type="match status" value="1"/>
</dbReference>
<dbReference type="AlphaFoldDB" id="A0A1T4MIE0"/>
<evidence type="ECO:0000313" key="16">
    <source>
        <dbReference type="Proteomes" id="UP000196365"/>
    </source>
</evidence>
<evidence type="ECO:0000256" key="1">
    <source>
        <dbReference type="ARBA" id="ARBA00000012"/>
    </source>
</evidence>
<dbReference type="Gene3D" id="3.20.20.20">
    <property type="entry name" value="Dihydropteroate synthase-like"/>
    <property type="match status" value="1"/>
</dbReference>
<name>A0A1T4MIE0_9FIRM</name>
<evidence type="ECO:0000259" key="14">
    <source>
        <dbReference type="PROSITE" id="PS50972"/>
    </source>
</evidence>
<dbReference type="GO" id="GO:0004156">
    <property type="term" value="F:dihydropteroate synthase activity"/>
    <property type="evidence" value="ECO:0007669"/>
    <property type="project" value="UniProtKB-EC"/>
</dbReference>
<comment type="similarity">
    <text evidence="4 13">Belongs to the DHPS family.</text>
</comment>
<dbReference type="PROSITE" id="PS00793">
    <property type="entry name" value="DHPS_2"/>
    <property type="match status" value="1"/>
</dbReference>
<dbReference type="GO" id="GO:0005829">
    <property type="term" value="C:cytosol"/>
    <property type="evidence" value="ECO:0007669"/>
    <property type="project" value="TreeGrafter"/>
</dbReference>
<dbReference type="EMBL" id="FUWV01000007">
    <property type="protein sequence ID" value="SJZ66631.1"/>
    <property type="molecule type" value="Genomic_DNA"/>
</dbReference>
<dbReference type="GO" id="GO:0046656">
    <property type="term" value="P:folic acid biosynthetic process"/>
    <property type="evidence" value="ECO:0007669"/>
    <property type="project" value="UniProtKB-KW"/>
</dbReference>
<evidence type="ECO:0000256" key="3">
    <source>
        <dbReference type="ARBA" id="ARBA00004763"/>
    </source>
</evidence>
<evidence type="ECO:0000256" key="13">
    <source>
        <dbReference type="RuleBase" id="RU361205"/>
    </source>
</evidence>
<keyword evidence="8 13" id="KW-0479">Metal-binding</keyword>
<dbReference type="Pfam" id="PF00809">
    <property type="entry name" value="Pterin_bind"/>
    <property type="match status" value="1"/>
</dbReference>
<keyword evidence="9 13" id="KW-0460">Magnesium</keyword>
<protein>
    <recommendedName>
        <fullName evidence="6 13">Dihydropteroate synthase</fullName>
        <shortName evidence="13">DHPS</shortName>
        <ecNumber evidence="5 13">2.5.1.15</ecNumber>
    </recommendedName>
    <alternativeName>
        <fullName evidence="11 13">Dihydropteroate pyrophosphorylase</fullName>
    </alternativeName>
</protein>
<dbReference type="InterPro" id="IPR000489">
    <property type="entry name" value="Pterin-binding_dom"/>
</dbReference>
<evidence type="ECO:0000256" key="5">
    <source>
        <dbReference type="ARBA" id="ARBA00012458"/>
    </source>
</evidence>
<evidence type="ECO:0000256" key="11">
    <source>
        <dbReference type="ARBA" id="ARBA00030193"/>
    </source>
</evidence>
<evidence type="ECO:0000256" key="2">
    <source>
        <dbReference type="ARBA" id="ARBA00001946"/>
    </source>
</evidence>
<evidence type="ECO:0000256" key="9">
    <source>
        <dbReference type="ARBA" id="ARBA00022842"/>
    </source>
</evidence>
<dbReference type="InterPro" id="IPR011005">
    <property type="entry name" value="Dihydropteroate_synth-like_sf"/>
</dbReference>
<comment type="pathway">
    <text evidence="3 13">Cofactor biosynthesis; tetrahydrofolate biosynthesis; 7,8-dihydrofolate from 2-amino-4-hydroxy-6-hydroxymethyl-7,8-dihydropteridine diphosphate and 4-aminobenzoate: step 1/2.</text>
</comment>
<organism evidence="15 16">
    <name type="scientific">Garciella nitratireducens DSM 15102</name>
    <dbReference type="NCBI Taxonomy" id="1121911"/>
    <lineage>
        <taxon>Bacteria</taxon>
        <taxon>Bacillati</taxon>
        <taxon>Bacillota</taxon>
        <taxon>Clostridia</taxon>
        <taxon>Eubacteriales</taxon>
        <taxon>Eubacteriaceae</taxon>
        <taxon>Garciella</taxon>
    </lineage>
</organism>
<evidence type="ECO:0000256" key="7">
    <source>
        <dbReference type="ARBA" id="ARBA00022679"/>
    </source>
</evidence>
<dbReference type="EC" id="2.5.1.15" evidence="5 13"/>
<comment type="catalytic activity">
    <reaction evidence="1">
        <text>(7,8-dihydropterin-6-yl)methyl diphosphate + 4-aminobenzoate = 7,8-dihydropteroate + diphosphate</text>
        <dbReference type="Rhea" id="RHEA:19949"/>
        <dbReference type="ChEBI" id="CHEBI:17836"/>
        <dbReference type="ChEBI" id="CHEBI:17839"/>
        <dbReference type="ChEBI" id="CHEBI:33019"/>
        <dbReference type="ChEBI" id="CHEBI:72950"/>
        <dbReference type="EC" id="2.5.1.15"/>
    </reaction>
</comment>
<comment type="function">
    <text evidence="12 13">Catalyzes the condensation of para-aminobenzoate (pABA) with 6-hydroxymethyl-7,8-dihydropterin diphosphate (DHPt-PP) to form 7,8-dihydropteroate (H2Pte), the immediate precursor of folate derivatives.</text>
</comment>
<dbReference type="PANTHER" id="PTHR20941">
    <property type="entry name" value="FOLATE SYNTHESIS PROTEINS"/>
    <property type="match status" value="1"/>
</dbReference>
<proteinExistence type="inferred from homology"/>
<dbReference type="InterPro" id="IPR006390">
    <property type="entry name" value="DHP_synth_dom"/>
</dbReference>
<evidence type="ECO:0000256" key="8">
    <source>
        <dbReference type="ARBA" id="ARBA00022723"/>
    </source>
</evidence>
<dbReference type="Proteomes" id="UP000196365">
    <property type="component" value="Unassembled WGS sequence"/>
</dbReference>
<keyword evidence="16" id="KW-1185">Reference proteome</keyword>
<dbReference type="GO" id="GO:0046872">
    <property type="term" value="F:metal ion binding"/>
    <property type="evidence" value="ECO:0007669"/>
    <property type="project" value="UniProtKB-KW"/>
</dbReference>
<dbReference type="InterPro" id="IPR045031">
    <property type="entry name" value="DHP_synth-like"/>
</dbReference>
<dbReference type="FunFam" id="3.20.20.20:FF:000006">
    <property type="entry name" value="Dihydropteroate synthase"/>
    <property type="match status" value="1"/>
</dbReference>
<dbReference type="RefSeq" id="WP_087678773.1">
    <property type="nucleotide sequence ID" value="NZ_FUWV01000007.1"/>
</dbReference>
<comment type="cofactor">
    <cofactor evidence="2 13">
        <name>Mg(2+)</name>
        <dbReference type="ChEBI" id="CHEBI:18420"/>
    </cofactor>
</comment>
<dbReference type="PROSITE" id="PS50972">
    <property type="entry name" value="PTERIN_BINDING"/>
    <property type="match status" value="1"/>
</dbReference>